<dbReference type="GO" id="GO:0009249">
    <property type="term" value="P:protein lipoylation"/>
    <property type="evidence" value="ECO:0007669"/>
    <property type="project" value="InterPro"/>
</dbReference>
<organism evidence="9 10">
    <name type="scientific">Chytriomyces confervae</name>
    <dbReference type="NCBI Taxonomy" id="246404"/>
    <lineage>
        <taxon>Eukaryota</taxon>
        <taxon>Fungi</taxon>
        <taxon>Fungi incertae sedis</taxon>
        <taxon>Chytridiomycota</taxon>
        <taxon>Chytridiomycota incertae sedis</taxon>
        <taxon>Chytridiomycetes</taxon>
        <taxon>Chytridiales</taxon>
        <taxon>Chytriomycetaceae</taxon>
        <taxon>Chytriomyces</taxon>
    </lineage>
</organism>
<dbReference type="Pfam" id="PF11051">
    <property type="entry name" value="Mannosyl_trans3"/>
    <property type="match status" value="1"/>
</dbReference>
<dbReference type="SUPFAM" id="SSF55681">
    <property type="entry name" value="Class II aaRS and biotin synthetases"/>
    <property type="match status" value="1"/>
</dbReference>
<dbReference type="EC" id="2.3.1.181" evidence="4"/>
<gene>
    <name evidence="9" type="primary">LIP2</name>
    <name evidence="9" type="ORF">CcCBS67573_g05667</name>
</gene>
<dbReference type="Proteomes" id="UP000320333">
    <property type="component" value="Unassembled WGS sequence"/>
</dbReference>
<proteinExistence type="inferred from homology"/>
<evidence type="ECO:0000259" key="8">
    <source>
        <dbReference type="PROSITE" id="PS51733"/>
    </source>
</evidence>
<dbReference type="GO" id="GO:0033819">
    <property type="term" value="F:lipoyl(octanoyl) transferase activity"/>
    <property type="evidence" value="ECO:0007669"/>
    <property type="project" value="UniProtKB-EC"/>
</dbReference>
<dbReference type="InterPro" id="IPR029044">
    <property type="entry name" value="Nucleotide-diphossugar_trans"/>
</dbReference>
<evidence type="ECO:0000256" key="2">
    <source>
        <dbReference type="ARBA" id="ARBA00007907"/>
    </source>
</evidence>
<protein>
    <recommendedName>
        <fullName evidence="4">lipoyl(octanoyl) transferase</fullName>
        <ecNumber evidence="4">2.3.1.181</ecNumber>
    </recommendedName>
</protein>
<dbReference type="GO" id="GO:0016757">
    <property type="term" value="F:glycosyltransferase activity"/>
    <property type="evidence" value="ECO:0007669"/>
    <property type="project" value="InterPro"/>
</dbReference>
<dbReference type="InterPro" id="IPR045864">
    <property type="entry name" value="aa-tRNA-synth_II/BPL/LPL"/>
</dbReference>
<keyword evidence="10" id="KW-1185">Reference proteome</keyword>
<feature type="domain" description="BPL/LPL catalytic" evidence="8">
    <location>
        <begin position="31"/>
        <end position="237"/>
    </location>
</feature>
<evidence type="ECO:0000256" key="7">
    <source>
        <dbReference type="SAM" id="Phobius"/>
    </source>
</evidence>
<sequence length="802" mass="89654">MIAYHHIKKKVPYGIGLKLLEHLVTQRLNNPNMPNLLLLLEHEPVYTAGRRLKGSALAEEAMRIKKTNGLDIFETARGGQTTFHGPGQLVGYPVLDLRTIVARNSSATTGEGKFNHRGTTVRGFVAGIEDSIIRACEGFGVPAVRTSDTGVWASQDRKLAALGVQVSRYITSHGFALNCNVDLSYFDAIVPCGLEDKRATSLTFERRLANKSPEQVTVSEAVPAVCAGIESVFNVQVSPLSVVDQELETQIDASRGASPRAKAGTSAWTKGMFGVIAVVFILVVGFVTVLDFGQDRKSSHQQRLVSSSAVLKDERGEDLDLAQARMLDYLNGELDSPDDDRIFGGSLQDMAKQGHEFNPIATWRFLNTTTPLLLDSHIFNPLDYRELGCRARHMYIHIRLLESKHANELGMSTNVETLESTVAQFQQSLFPWLKPTFESFDAMLQSFRLSPDPVGLVITGGTKHFYLIMGLILSLQREFLLTIPIHVYYAGPKDLKPSMVDAFNKLPNVTAIDLLTLFPNETALWSGWSLKPFAMLAAPFQTVLFLDADSMFFQNPLHALDSDAFKTTGQLFFHDRRIRERHLITGPKLLNSMVHHLSRYSRSIAYTNAEQDWFAETQEMDSGFIAVNKSDTGVLMSLLLTTKLNSNDTRALLYKDTHGDKESFWFASEMLRVPFRFNKGFVGAMGTTAVISPPGYHGVCSSFMLQVDDNGDLFWWNGGGVLNDRDITSGFSNHFAQLDEIALDLDGEDSWWFWFFTGGGCLGKKRKYVRSLSKSEVDLLERFRDIFRFDIKQYESLAENKE</sequence>
<comment type="caution">
    <text evidence="9">The sequence shown here is derived from an EMBL/GenBank/DDBJ whole genome shotgun (WGS) entry which is preliminary data.</text>
</comment>
<evidence type="ECO:0000256" key="4">
    <source>
        <dbReference type="ARBA" id="ARBA00012334"/>
    </source>
</evidence>
<evidence type="ECO:0000256" key="1">
    <source>
        <dbReference type="ARBA" id="ARBA00004821"/>
    </source>
</evidence>
<dbReference type="EMBL" id="QEAP01000211">
    <property type="protein sequence ID" value="TPX73068.1"/>
    <property type="molecule type" value="Genomic_DNA"/>
</dbReference>
<keyword evidence="6" id="KW-0012">Acyltransferase</keyword>
<evidence type="ECO:0000256" key="3">
    <source>
        <dbReference type="ARBA" id="ARBA00009105"/>
    </source>
</evidence>
<keyword evidence="5 9" id="KW-0808">Transferase</keyword>
<dbReference type="SUPFAM" id="SSF53448">
    <property type="entry name" value="Nucleotide-diphospho-sugar transferases"/>
    <property type="match status" value="1"/>
</dbReference>
<name>A0A507FCR4_9FUNG</name>
<dbReference type="InterPro" id="IPR000544">
    <property type="entry name" value="Octanoyltransferase"/>
</dbReference>
<dbReference type="PANTHER" id="PTHR10993">
    <property type="entry name" value="OCTANOYLTRANSFERASE"/>
    <property type="match status" value="1"/>
</dbReference>
<dbReference type="InterPro" id="IPR020605">
    <property type="entry name" value="Octanoyltransferase_CS"/>
</dbReference>
<keyword evidence="7" id="KW-0812">Transmembrane</keyword>
<dbReference type="PROSITE" id="PS01313">
    <property type="entry name" value="LIPB"/>
    <property type="match status" value="1"/>
</dbReference>
<keyword evidence="7" id="KW-1133">Transmembrane helix</keyword>
<comment type="similarity">
    <text evidence="2">Belongs to the LipB family.</text>
</comment>
<evidence type="ECO:0000313" key="10">
    <source>
        <dbReference type="Proteomes" id="UP000320333"/>
    </source>
</evidence>
<dbReference type="CDD" id="cd16444">
    <property type="entry name" value="LipB"/>
    <property type="match status" value="1"/>
</dbReference>
<dbReference type="AlphaFoldDB" id="A0A507FCR4"/>
<evidence type="ECO:0000256" key="6">
    <source>
        <dbReference type="ARBA" id="ARBA00023315"/>
    </source>
</evidence>
<dbReference type="InterPro" id="IPR022751">
    <property type="entry name" value="Alpha_mannosyltransferase"/>
</dbReference>
<dbReference type="UniPathway" id="UPA00538">
    <property type="reaction ID" value="UER00592"/>
</dbReference>
<reference evidence="9 10" key="1">
    <citation type="journal article" date="2019" name="Sci. Rep.">
        <title>Comparative genomics of chytrid fungi reveal insights into the obligate biotrophic and pathogenic lifestyle of Synchytrium endobioticum.</title>
        <authorList>
            <person name="van de Vossenberg B.T.L.H."/>
            <person name="Warris S."/>
            <person name="Nguyen H.D.T."/>
            <person name="van Gent-Pelzer M.P.E."/>
            <person name="Joly D.L."/>
            <person name="van de Geest H.C."/>
            <person name="Bonants P.J.M."/>
            <person name="Smith D.S."/>
            <person name="Levesque C.A."/>
            <person name="van der Lee T.A.J."/>
        </authorList>
    </citation>
    <scope>NUCLEOTIDE SEQUENCE [LARGE SCALE GENOMIC DNA]</scope>
    <source>
        <strain evidence="9 10">CBS 675.73</strain>
    </source>
</reference>
<accession>A0A507FCR4</accession>
<dbReference type="HAMAP" id="MF_00013">
    <property type="entry name" value="LipB"/>
    <property type="match status" value="1"/>
</dbReference>
<comment type="similarity">
    <text evidence="3">Belongs to the MNN1/MNT family.</text>
</comment>
<evidence type="ECO:0000256" key="5">
    <source>
        <dbReference type="ARBA" id="ARBA00022679"/>
    </source>
</evidence>
<comment type="pathway">
    <text evidence="1">Protein modification; protein lipoylation via endogenous pathway; protein N(6)-(lipoyl)lysine from octanoyl-[acyl-carrier-protein]: step 1/2.</text>
</comment>
<dbReference type="PROSITE" id="PS51733">
    <property type="entry name" value="BPL_LPL_CATALYTIC"/>
    <property type="match status" value="1"/>
</dbReference>
<dbReference type="Pfam" id="PF21948">
    <property type="entry name" value="LplA-B_cat"/>
    <property type="match status" value="1"/>
</dbReference>
<dbReference type="InterPro" id="IPR004143">
    <property type="entry name" value="BPL_LPL_catalytic"/>
</dbReference>
<dbReference type="NCBIfam" id="TIGR00214">
    <property type="entry name" value="lipB"/>
    <property type="match status" value="1"/>
</dbReference>
<dbReference type="Gene3D" id="3.30.930.10">
    <property type="entry name" value="Bira Bifunctional Protein, Domain 2"/>
    <property type="match status" value="1"/>
</dbReference>
<dbReference type="OrthoDB" id="430354at2759"/>
<keyword evidence="7" id="KW-0472">Membrane</keyword>
<feature type="transmembrane region" description="Helical" evidence="7">
    <location>
        <begin position="272"/>
        <end position="293"/>
    </location>
</feature>
<dbReference type="PANTHER" id="PTHR10993:SF7">
    <property type="entry name" value="LIPOYLTRANSFERASE 2, MITOCHONDRIAL-RELATED"/>
    <property type="match status" value="1"/>
</dbReference>
<evidence type="ECO:0000313" key="9">
    <source>
        <dbReference type="EMBL" id="TPX73068.1"/>
    </source>
</evidence>
<dbReference type="STRING" id="246404.A0A507FCR4"/>